<dbReference type="OrthoDB" id="79452at2759"/>
<name>A0A1X2G9L0_9FUNG</name>
<feature type="compositionally biased region" description="Basic and acidic residues" evidence="2">
    <location>
        <begin position="517"/>
        <end position="530"/>
    </location>
</feature>
<dbReference type="Pfam" id="PF00620">
    <property type="entry name" value="RhoGAP"/>
    <property type="match status" value="1"/>
</dbReference>
<dbReference type="CDD" id="cd00159">
    <property type="entry name" value="RhoGAP"/>
    <property type="match status" value="1"/>
</dbReference>
<dbReference type="PANTHER" id="PTHR23176:SF134">
    <property type="entry name" value="RHO-TYPE GTPASE-ACTIVATING PROTEIN"/>
    <property type="match status" value="1"/>
</dbReference>
<dbReference type="SMART" id="SM00324">
    <property type="entry name" value="RhoGAP"/>
    <property type="match status" value="1"/>
</dbReference>
<dbReference type="GO" id="GO:0005737">
    <property type="term" value="C:cytoplasm"/>
    <property type="evidence" value="ECO:0007669"/>
    <property type="project" value="TreeGrafter"/>
</dbReference>
<feature type="compositionally biased region" description="Polar residues" evidence="2">
    <location>
        <begin position="687"/>
        <end position="700"/>
    </location>
</feature>
<dbReference type="Gene3D" id="1.20.1270.60">
    <property type="entry name" value="Arfaptin homology (AH) domain/BAR domain"/>
    <property type="match status" value="1"/>
</dbReference>
<proteinExistence type="predicted"/>
<dbReference type="InterPro" id="IPR050729">
    <property type="entry name" value="Rho-GAP"/>
</dbReference>
<dbReference type="PANTHER" id="PTHR23176">
    <property type="entry name" value="RHO/RAC/CDC GTPASE-ACTIVATING PROTEIN"/>
    <property type="match status" value="1"/>
</dbReference>
<evidence type="ECO:0000256" key="2">
    <source>
        <dbReference type="SAM" id="MobiDB-lite"/>
    </source>
</evidence>
<evidence type="ECO:0000313" key="4">
    <source>
        <dbReference type="EMBL" id="ORX48563.1"/>
    </source>
</evidence>
<dbReference type="PROSITE" id="PS50238">
    <property type="entry name" value="RHOGAP"/>
    <property type="match status" value="1"/>
</dbReference>
<dbReference type="SUPFAM" id="SSF48350">
    <property type="entry name" value="GTPase activation domain, GAP"/>
    <property type="match status" value="1"/>
</dbReference>
<keyword evidence="5" id="KW-1185">Reference proteome</keyword>
<sequence>MPSFEDEAREIENHAEYIRKMLRWTIHDLERFINLLKARVQAEEAYVRELSRVPTRLGTVQEPEQIQYNQATTFHQAVLHYETSMNKLADERNEYINVLRDQINVLSKLRDAQVNTRKEVKSKINDISSEYTTYRSREFAKIKRNYDIKYKELLLAQQQEEAAEHGLPLAEEPRRSMEGDHDDNASVSSIPDHKKKVNAFMAQVRTQFAAATANINDSSKQTARVSKIKKELHEADLEYRNGVFLLEMCRKDYLKVMDTSENYLKLMIANKADKAQTVLSAITNTELQLSKNENNIARSSMAMTTAINFDKDMSIFTEDHQSHHYPEPEKTIYTTPLCSLPLSKCITAVEAMGGLEKEGIYRISGRQSTTDALKLEFEKDEEGFQPQQHYDVFTIASVLKIYLRELDSPLFPFSVQDRMIYSKGQNPETRQVFLEENIKKLPPSIVTPWKSRVNAQAEVNKMNVQNLSYMFTPAIFHDHNQADSGQGEWKSDLVFQDLILNHDKVFTNVRTQLKQLEQQRRQRQQVREQRTLTPSPHPSFAPSPMPPPHQPQQPPLQQPLQHPLPPPPYSPDAPQPPVTPNQLARTPPPSVPSPAVTLPTQSPSIVAPTPTLPSPAAPSPAPPAPTSPAPPVLPKHQDPPKQESSDFQKAHGIIRRATLKARQAIPPRQASLRRRNLDFSSEPAPVSSLTSANATGTTLTDPPAPDLASSPSPPPTNASEQPPPLDKLPPAQPTESSNTKPDADVDVDAATPTPPRDQ</sequence>
<dbReference type="InterPro" id="IPR000198">
    <property type="entry name" value="RhoGAP_dom"/>
</dbReference>
<evidence type="ECO:0000259" key="3">
    <source>
        <dbReference type="PROSITE" id="PS50238"/>
    </source>
</evidence>
<dbReference type="STRING" id="101127.A0A1X2G9L0"/>
<feature type="compositionally biased region" description="Pro residues" evidence="2">
    <location>
        <begin position="535"/>
        <end position="579"/>
    </location>
</feature>
<dbReference type="SUPFAM" id="SSF103657">
    <property type="entry name" value="BAR/IMD domain-like"/>
    <property type="match status" value="1"/>
</dbReference>
<feature type="region of interest" description="Disordered" evidence="2">
    <location>
        <begin position="516"/>
        <end position="758"/>
    </location>
</feature>
<keyword evidence="1" id="KW-0343">GTPase activation</keyword>
<dbReference type="InterPro" id="IPR027267">
    <property type="entry name" value="AH/BAR_dom_sf"/>
</dbReference>
<evidence type="ECO:0000313" key="5">
    <source>
        <dbReference type="Proteomes" id="UP000242146"/>
    </source>
</evidence>
<reference evidence="4 5" key="1">
    <citation type="submission" date="2016-07" db="EMBL/GenBank/DDBJ databases">
        <title>Pervasive Adenine N6-methylation of Active Genes in Fungi.</title>
        <authorList>
            <consortium name="DOE Joint Genome Institute"/>
            <person name="Mondo S.J."/>
            <person name="Dannebaum R.O."/>
            <person name="Kuo R.C."/>
            <person name="Labutti K."/>
            <person name="Haridas S."/>
            <person name="Kuo A."/>
            <person name="Salamov A."/>
            <person name="Ahrendt S.R."/>
            <person name="Lipzen A."/>
            <person name="Sullivan W."/>
            <person name="Andreopoulos W.B."/>
            <person name="Clum A."/>
            <person name="Lindquist E."/>
            <person name="Daum C."/>
            <person name="Ramamoorthy G.K."/>
            <person name="Gryganskyi A."/>
            <person name="Culley D."/>
            <person name="Magnuson J.K."/>
            <person name="James T.Y."/>
            <person name="O'Malley M.A."/>
            <person name="Stajich J.E."/>
            <person name="Spatafora J.W."/>
            <person name="Visel A."/>
            <person name="Grigoriev I.V."/>
        </authorList>
    </citation>
    <scope>NUCLEOTIDE SEQUENCE [LARGE SCALE GENOMIC DNA]</scope>
    <source>
        <strain evidence="4 5">NRRL 3301</strain>
    </source>
</reference>
<feature type="domain" description="Rho-GAP" evidence="3">
    <location>
        <begin position="332"/>
        <end position="506"/>
    </location>
</feature>
<gene>
    <name evidence="4" type="ORF">DM01DRAFT_1385490</name>
</gene>
<dbReference type="Gene3D" id="1.10.555.10">
    <property type="entry name" value="Rho GTPase activation protein"/>
    <property type="match status" value="1"/>
</dbReference>
<dbReference type="AlphaFoldDB" id="A0A1X2G9L0"/>
<accession>A0A1X2G9L0</accession>
<feature type="compositionally biased region" description="Pro residues" evidence="2">
    <location>
        <begin position="711"/>
        <end position="732"/>
    </location>
</feature>
<dbReference type="GO" id="GO:0005096">
    <property type="term" value="F:GTPase activator activity"/>
    <property type="evidence" value="ECO:0007669"/>
    <property type="project" value="UniProtKB-KW"/>
</dbReference>
<dbReference type="EMBL" id="MCGT01000029">
    <property type="protein sequence ID" value="ORX48563.1"/>
    <property type="molecule type" value="Genomic_DNA"/>
</dbReference>
<protein>
    <recommendedName>
        <fullName evidence="3">Rho-GAP domain-containing protein</fullName>
    </recommendedName>
</protein>
<feature type="compositionally biased region" description="Basic and acidic residues" evidence="2">
    <location>
        <begin position="635"/>
        <end position="649"/>
    </location>
</feature>
<evidence type="ECO:0000256" key="1">
    <source>
        <dbReference type="ARBA" id="ARBA00022468"/>
    </source>
</evidence>
<feature type="compositionally biased region" description="Pro residues" evidence="2">
    <location>
        <begin position="610"/>
        <end position="633"/>
    </location>
</feature>
<comment type="caution">
    <text evidence="4">The sequence shown here is derived from an EMBL/GenBank/DDBJ whole genome shotgun (WGS) entry which is preliminary data.</text>
</comment>
<dbReference type="Proteomes" id="UP000242146">
    <property type="component" value="Unassembled WGS sequence"/>
</dbReference>
<dbReference type="GO" id="GO:0007165">
    <property type="term" value="P:signal transduction"/>
    <property type="evidence" value="ECO:0007669"/>
    <property type="project" value="InterPro"/>
</dbReference>
<dbReference type="InterPro" id="IPR008936">
    <property type="entry name" value="Rho_GTPase_activation_prot"/>
</dbReference>
<organism evidence="4 5">
    <name type="scientific">Hesseltinella vesiculosa</name>
    <dbReference type="NCBI Taxonomy" id="101127"/>
    <lineage>
        <taxon>Eukaryota</taxon>
        <taxon>Fungi</taxon>
        <taxon>Fungi incertae sedis</taxon>
        <taxon>Mucoromycota</taxon>
        <taxon>Mucoromycotina</taxon>
        <taxon>Mucoromycetes</taxon>
        <taxon>Mucorales</taxon>
        <taxon>Cunninghamellaceae</taxon>
        <taxon>Hesseltinella</taxon>
    </lineage>
</organism>